<dbReference type="PANTHER" id="PTHR34537">
    <property type="entry name" value="OS08G0459300 PROTEIN"/>
    <property type="match status" value="1"/>
</dbReference>
<protein>
    <submittedName>
        <fullName evidence="4">Uncharacterized protein LOC106773742</fullName>
    </submittedName>
</protein>
<dbReference type="Proteomes" id="UP000087766">
    <property type="component" value="Chromosome 9"/>
</dbReference>
<dbReference type="AlphaFoldDB" id="A0A1S3VCM4"/>
<sequence>MMNNPRCWVLHFFCCFSCCLLFPALVLSHHIHGNPASDIVDIINKNRTEQKLPHLNDSPGLGCMALQYVELCKGNCSDNNAVNCKPPEEDFTEVFAPNCGVELPTFGTITGHIVGCQREYLEPSLAFSQVLIKDKNSVSVLKNKTHTEVGVGLVGLHKGPFFWCVLFSNGQTNSTFVLENHGAGIQQKKGCYSGSSTPCSGIGHTRTVALFNIFFISFVSLLLLTLL</sequence>
<dbReference type="KEGG" id="vra:106773742"/>
<dbReference type="GeneID" id="106773742"/>
<keyword evidence="3" id="KW-1185">Reference proteome</keyword>
<evidence type="ECO:0000256" key="2">
    <source>
        <dbReference type="SAM" id="SignalP"/>
    </source>
</evidence>
<dbReference type="RefSeq" id="XP_014515972.1">
    <property type="nucleotide sequence ID" value="XM_014660486.2"/>
</dbReference>
<reference evidence="3" key="1">
    <citation type="journal article" date="2014" name="Nat. Commun.">
        <title>Genome sequence of mungbean and insights into evolution within Vigna species.</title>
        <authorList>
            <person name="Kang Y.J."/>
            <person name="Kim S.K."/>
            <person name="Kim M.Y."/>
            <person name="Lestari P."/>
            <person name="Kim K.H."/>
            <person name="Ha B.K."/>
            <person name="Jun T.H."/>
            <person name="Hwang W.J."/>
            <person name="Lee T."/>
            <person name="Lee J."/>
            <person name="Shim S."/>
            <person name="Yoon M.Y."/>
            <person name="Jang Y.E."/>
            <person name="Han K.S."/>
            <person name="Taeprayoon P."/>
            <person name="Yoon N."/>
            <person name="Somta P."/>
            <person name="Tanya P."/>
            <person name="Kim K.S."/>
            <person name="Gwag J.G."/>
            <person name="Moon J.K."/>
            <person name="Lee Y.H."/>
            <person name="Park B.S."/>
            <person name="Bombarely A."/>
            <person name="Doyle J.J."/>
            <person name="Jackson S.A."/>
            <person name="Schafleitner R."/>
            <person name="Srinives P."/>
            <person name="Varshney R.K."/>
            <person name="Lee S.H."/>
        </authorList>
    </citation>
    <scope>NUCLEOTIDE SEQUENCE [LARGE SCALE GENOMIC DNA]</scope>
    <source>
        <strain evidence="3">cv. VC1973A</strain>
    </source>
</reference>
<gene>
    <name evidence="4" type="primary">LOC106773742</name>
</gene>
<name>A0A1S3VCM4_VIGRR</name>
<keyword evidence="1" id="KW-0812">Transmembrane</keyword>
<organism evidence="3 4">
    <name type="scientific">Vigna radiata var. radiata</name>
    <name type="common">Mung bean</name>
    <name type="synonym">Phaseolus aureus</name>
    <dbReference type="NCBI Taxonomy" id="3916"/>
    <lineage>
        <taxon>Eukaryota</taxon>
        <taxon>Viridiplantae</taxon>
        <taxon>Streptophyta</taxon>
        <taxon>Embryophyta</taxon>
        <taxon>Tracheophyta</taxon>
        <taxon>Spermatophyta</taxon>
        <taxon>Magnoliopsida</taxon>
        <taxon>eudicotyledons</taxon>
        <taxon>Gunneridae</taxon>
        <taxon>Pentapetalae</taxon>
        <taxon>rosids</taxon>
        <taxon>fabids</taxon>
        <taxon>Fabales</taxon>
        <taxon>Fabaceae</taxon>
        <taxon>Papilionoideae</taxon>
        <taxon>50 kb inversion clade</taxon>
        <taxon>NPAAA clade</taxon>
        <taxon>indigoferoid/millettioid clade</taxon>
        <taxon>Phaseoleae</taxon>
        <taxon>Vigna</taxon>
    </lineage>
</organism>
<dbReference type="STRING" id="3916.A0A1S3VCM4"/>
<feature type="signal peptide" evidence="2">
    <location>
        <begin position="1"/>
        <end position="28"/>
    </location>
</feature>
<reference evidence="4" key="2">
    <citation type="submission" date="2025-08" db="UniProtKB">
        <authorList>
            <consortium name="RefSeq"/>
        </authorList>
    </citation>
    <scope>IDENTIFICATION</scope>
    <source>
        <tissue evidence="4">Leaf</tissue>
    </source>
</reference>
<feature type="chain" id="PRO_5010360232" evidence="2">
    <location>
        <begin position="29"/>
        <end position="227"/>
    </location>
</feature>
<dbReference type="OrthoDB" id="742600at2759"/>
<keyword evidence="1" id="KW-0472">Membrane</keyword>
<evidence type="ECO:0000256" key="1">
    <source>
        <dbReference type="SAM" id="Phobius"/>
    </source>
</evidence>
<evidence type="ECO:0000313" key="4">
    <source>
        <dbReference type="RefSeq" id="XP_014515972.1"/>
    </source>
</evidence>
<keyword evidence="2" id="KW-0732">Signal</keyword>
<dbReference type="PANTHER" id="PTHR34537:SF2">
    <property type="entry name" value="FERREDOXIN-LIKE PROTEIN"/>
    <property type="match status" value="1"/>
</dbReference>
<feature type="transmembrane region" description="Helical" evidence="1">
    <location>
        <begin position="208"/>
        <end position="226"/>
    </location>
</feature>
<proteinExistence type="predicted"/>
<evidence type="ECO:0000313" key="3">
    <source>
        <dbReference type="Proteomes" id="UP000087766"/>
    </source>
</evidence>
<keyword evidence="1" id="KW-1133">Transmembrane helix</keyword>
<accession>A0A1S3VCM4</accession>